<evidence type="ECO:0000313" key="5">
    <source>
        <dbReference type="EMBL" id="KAK6913525.1"/>
    </source>
</evidence>
<comment type="caution">
    <text evidence="5">The sequence shown here is derived from an EMBL/GenBank/DDBJ whole genome shotgun (WGS) entry which is preliminary data.</text>
</comment>
<feature type="domain" description="SHSP" evidence="4">
    <location>
        <begin position="21"/>
        <end position="138"/>
    </location>
</feature>
<dbReference type="Proteomes" id="UP001370490">
    <property type="component" value="Unassembled WGS sequence"/>
</dbReference>
<evidence type="ECO:0000259" key="4">
    <source>
        <dbReference type="PROSITE" id="PS01031"/>
    </source>
</evidence>
<dbReference type="EMBL" id="JBAMMX010000027">
    <property type="protein sequence ID" value="KAK6913525.1"/>
    <property type="molecule type" value="Genomic_DNA"/>
</dbReference>
<evidence type="ECO:0000256" key="3">
    <source>
        <dbReference type="RuleBase" id="RU003616"/>
    </source>
</evidence>
<dbReference type="InterPro" id="IPR008978">
    <property type="entry name" value="HSP20-like_chaperone"/>
</dbReference>
<organism evidence="5 6">
    <name type="scientific">Dillenia turbinata</name>
    <dbReference type="NCBI Taxonomy" id="194707"/>
    <lineage>
        <taxon>Eukaryota</taxon>
        <taxon>Viridiplantae</taxon>
        <taxon>Streptophyta</taxon>
        <taxon>Embryophyta</taxon>
        <taxon>Tracheophyta</taxon>
        <taxon>Spermatophyta</taxon>
        <taxon>Magnoliopsida</taxon>
        <taxon>eudicotyledons</taxon>
        <taxon>Gunneridae</taxon>
        <taxon>Pentapetalae</taxon>
        <taxon>Dilleniales</taxon>
        <taxon>Dilleniaceae</taxon>
        <taxon>Dillenia</taxon>
    </lineage>
</organism>
<dbReference type="InterPro" id="IPR031107">
    <property type="entry name" value="Small_HSP"/>
</dbReference>
<gene>
    <name evidence="5" type="ORF">RJ641_023126</name>
</gene>
<dbReference type="SUPFAM" id="SSF49764">
    <property type="entry name" value="HSP20-like chaperones"/>
    <property type="match status" value="1"/>
</dbReference>
<reference evidence="5 6" key="1">
    <citation type="submission" date="2023-12" db="EMBL/GenBank/DDBJ databases">
        <title>A high-quality genome assembly for Dillenia turbinata (Dilleniales).</title>
        <authorList>
            <person name="Chanderbali A."/>
        </authorList>
    </citation>
    <scope>NUCLEOTIDE SEQUENCE [LARGE SCALE GENOMIC DNA]</scope>
    <source>
        <strain evidence="5">LSX21</strain>
        <tissue evidence="5">Leaf</tissue>
    </source>
</reference>
<accession>A0AAN8UDM8</accession>
<proteinExistence type="inferred from homology"/>
<dbReference type="InterPro" id="IPR002068">
    <property type="entry name" value="A-crystallin/Hsp20_dom"/>
</dbReference>
<evidence type="ECO:0000256" key="2">
    <source>
        <dbReference type="PROSITE-ProRule" id="PRU00285"/>
    </source>
</evidence>
<evidence type="ECO:0000313" key="6">
    <source>
        <dbReference type="Proteomes" id="UP001370490"/>
    </source>
</evidence>
<protein>
    <submittedName>
        <fullName evidence="5">Alpha crystallin/Hsp20 domain</fullName>
    </submittedName>
</protein>
<dbReference type="CDD" id="cd06472">
    <property type="entry name" value="ACD_ScHsp26_like"/>
    <property type="match status" value="1"/>
</dbReference>
<dbReference type="PANTHER" id="PTHR11527">
    <property type="entry name" value="HEAT-SHOCK PROTEIN 20 FAMILY MEMBER"/>
    <property type="match status" value="1"/>
</dbReference>
<dbReference type="PROSITE" id="PS01031">
    <property type="entry name" value="SHSP"/>
    <property type="match status" value="1"/>
</dbReference>
<dbReference type="Pfam" id="PF00011">
    <property type="entry name" value="HSP20"/>
    <property type="match status" value="1"/>
</dbReference>
<name>A0AAN8UDM8_9MAGN</name>
<keyword evidence="6" id="KW-1185">Reference proteome</keyword>
<comment type="similarity">
    <text evidence="2 3">Belongs to the small heat shock protein (HSP20) family.</text>
</comment>
<dbReference type="AlphaFoldDB" id="A0AAN8UDM8"/>
<evidence type="ECO:0000256" key="1">
    <source>
        <dbReference type="ARBA" id="ARBA00023016"/>
    </source>
</evidence>
<sequence length="141" mass="15762">MVAGLINDPFKRFFWNPPVFHELTGSVAQMDWLETPSAHVFKFNVPGYAKEDLKIQVDEGNVLHIRGEAGKEDAPGKDTIWHIAERGNGKGGFSREIELPEDVKVDHIKAQVEHGVLTILVPKDRSPKPSKVKTINISSRL</sequence>
<dbReference type="Gene3D" id="2.60.40.790">
    <property type="match status" value="1"/>
</dbReference>
<keyword evidence="1" id="KW-0346">Stress response</keyword>